<keyword evidence="2" id="KW-1185">Reference proteome</keyword>
<comment type="caution">
    <text evidence="1">The sequence shown here is derived from an EMBL/GenBank/DDBJ whole genome shotgun (WGS) entry which is preliminary data.</text>
</comment>
<sequence length="287" mass="31607">MVQSTVPKPVSGQTPANHQKPKHIAILDTDVTVPAVQSTYGKYYSAQYIKLLTAAASRLDLAGRVEFSTWDVVSGAYPNPADVDAILITGSIAAAYDTDPWVIKLGAFIEEVYAQHTGVRMFGTCFGHQLIGQVLLGPHGAVVERDPNGYEFGVQTINLNHKLIEDFPCLKKLGRVEEKDTHGLRLQMCHGDHVALPKPSGKLPGSWINIGGSAHCQVQGLYEPSRVLTIQPHFECDQPIMEETIKYFYTPEKGFSPEFLQKAFDGTRKEDDAGIAAEWVLRFLISV</sequence>
<gene>
    <name evidence="1" type="ORF">CTRU02_200671</name>
</gene>
<dbReference type="Proteomes" id="UP000805649">
    <property type="component" value="Unassembled WGS sequence"/>
</dbReference>
<accession>A0ACC3ZF96</accession>
<dbReference type="EMBL" id="VUJX02000001">
    <property type="protein sequence ID" value="KAL0942785.1"/>
    <property type="molecule type" value="Genomic_DNA"/>
</dbReference>
<evidence type="ECO:0000313" key="1">
    <source>
        <dbReference type="EMBL" id="KAL0942785.1"/>
    </source>
</evidence>
<name>A0ACC3ZF96_COLTU</name>
<organism evidence="1 2">
    <name type="scientific">Colletotrichum truncatum</name>
    <name type="common">Anthracnose fungus</name>
    <name type="synonym">Colletotrichum capsici</name>
    <dbReference type="NCBI Taxonomy" id="5467"/>
    <lineage>
        <taxon>Eukaryota</taxon>
        <taxon>Fungi</taxon>
        <taxon>Dikarya</taxon>
        <taxon>Ascomycota</taxon>
        <taxon>Pezizomycotina</taxon>
        <taxon>Sordariomycetes</taxon>
        <taxon>Hypocreomycetidae</taxon>
        <taxon>Glomerellales</taxon>
        <taxon>Glomerellaceae</taxon>
        <taxon>Colletotrichum</taxon>
        <taxon>Colletotrichum truncatum species complex</taxon>
    </lineage>
</organism>
<protein>
    <submittedName>
        <fullName evidence="1">Glutamine amidotransferase-like protein</fullName>
    </submittedName>
</protein>
<proteinExistence type="predicted"/>
<evidence type="ECO:0000313" key="2">
    <source>
        <dbReference type="Proteomes" id="UP000805649"/>
    </source>
</evidence>
<reference evidence="1 2" key="1">
    <citation type="journal article" date="2020" name="Phytopathology">
        <title>Genome Sequence Resources of Colletotrichum truncatum, C. plurivorum, C. musicola, and C. sojae: Four Species Pathogenic to Soybean (Glycine max).</title>
        <authorList>
            <person name="Rogerio F."/>
            <person name="Boufleur T.R."/>
            <person name="Ciampi-Guillardi M."/>
            <person name="Sukno S.A."/>
            <person name="Thon M.R."/>
            <person name="Massola Junior N.S."/>
            <person name="Baroncelli R."/>
        </authorList>
    </citation>
    <scope>NUCLEOTIDE SEQUENCE [LARGE SCALE GENOMIC DNA]</scope>
    <source>
        <strain evidence="1 2">CMES1059</strain>
    </source>
</reference>